<dbReference type="AlphaFoldDB" id="A0A437QDR0"/>
<keyword evidence="2" id="KW-1185">Reference proteome</keyword>
<dbReference type="Proteomes" id="UP000282818">
    <property type="component" value="Unassembled WGS sequence"/>
</dbReference>
<reference evidence="1 2" key="1">
    <citation type="submission" date="2019-01" db="EMBL/GenBank/DDBJ databases">
        <authorList>
            <person name="Chen W.-M."/>
        </authorList>
    </citation>
    <scope>NUCLEOTIDE SEQUENCE [LARGE SCALE GENOMIC DNA]</scope>
    <source>
        <strain evidence="1 2">HPM-16</strain>
    </source>
</reference>
<sequence>MTQLWLRMSEIYGAQFANQYGEVGGESFQTWCLGLRDMTEGMIKKGFVKLLKRESQFVPNLGEFRKLCMTTPEEFGLPSTEAAYLEACNNGHRVLHAKWTHPAVYYAGKNTGWFELRSETSKVTRPRFKAEYEALCDRVMNGEVLELPELNSRALEHHRNGRKVATQQAMKAGNAALAELRRRL</sequence>
<evidence type="ECO:0000313" key="1">
    <source>
        <dbReference type="EMBL" id="RVU32692.1"/>
    </source>
</evidence>
<protein>
    <recommendedName>
        <fullName evidence="3">Replication protein P</fullName>
    </recommendedName>
</protein>
<comment type="caution">
    <text evidence="1">The sequence shown here is derived from an EMBL/GenBank/DDBJ whole genome shotgun (WGS) entry which is preliminary data.</text>
</comment>
<dbReference type="Pfam" id="PF06992">
    <property type="entry name" value="Phage_lambda_P"/>
    <property type="match status" value="1"/>
</dbReference>
<dbReference type="EMBL" id="SACQ01000001">
    <property type="protein sequence ID" value="RVU32692.1"/>
    <property type="molecule type" value="Genomic_DNA"/>
</dbReference>
<proteinExistence type="predicted"/>
<gene>
    <name evidence="1" type="ORF">EOE65_03290</name>
</gene>
<organism evidence="1 2">
    <name type="scientific">Neptunomonas marina</name>
    <dbReference type="NCBI Taxonomy" id="1815562"/>
    <lineage>
        <taxon>Bacteria</taxon>
        <taxon>Pseudomonadati</taxon>
        <taxon>Pseudomonadota</taxon>
        <taxon>Gammaproteobacteria</taxon>
        <taxon>Oceanospirillales</taxon>
        <taxon>Oceanospirillaceae</taxon>
        <taxon>Neptunomonas</taxon>
    </lineage>
</organism>
<evidence type="ECO:0008006" key="3">
    <source>
        <dbReference type="Google" id="ProtNLM"/>
    </source>
</evidence>
<name>A0A437QDR0_9GAMM</name>
<dbReference type="GO" id="GO:0006270">
    <property type="term" value="P:DNA replication initiation"/>
    <property type="evidence" value="ECO:0007669"/>
    <property type="project" value="InterPro"/>
</dbReference>
<dbReference type="InterPro" id="IPR009731">
    <property type="entry name" value="P-like"/>
</dbReference>
<accession>A0A437QDR0</accession>
<evidence type="ECO:0000313" key="2">
    <source>
        <dbReference type="Proteomes" id="UP000282818"/>
    </source>
</evidence>
<dbReference type="RefSeq" id="WP_127692860.1">
    <property type="nucleotide sequence ID" value="NZ_SACQ01000001.1"/>
</dbReference>